<sequence>MFDLSNKVAVVTGASRGIGKSIAKAYARTNAHVVCVSRTEKALTAVVEEIKKENGSASVSACDVSDPETFNNLIKDTCVTHGSVDILINNAGITRDRLIMRMSEDDWNTVIDTNLKGAFNGIKAVTRIMMKQRFGRIINISSIVGLVGNAGQANYASAKAGLIGLTKATAKELASRNVTVNCIAPGYIATDMTNQMDDQTKDSLISQIPLGHIGSPDDIAATALFLASDEAGYITGQTITVDGGMVMI</sequence>
<accession>A0A160VF14</accession>
<dbReference type="PRINTS" id="PR00081">
    <property type="entry name" value="GDHRDH"/>
</dbReference>
<dbReference type="SMART" id="SM00822">
    <property type="entry name" value="PKS_KR"/>
    <property type="match status" value="1"/>
</dbReference>
<dbReference type="InterPro" id="IPR036291">
    <property type="entry name" value="NAD(P)-bd_dom_sf"/>
</dbReference>
<dbReference type="PANTHER" id="PTHR42879">
    <property type="entry name" value="3-OXOACYL-(ACYL-CARRIER-PROTEIN) REDUCTASE"/>
    <property type="match status" value="1"/>
</dbReference>
<keyword evidence="6 10" id="KW-0560">Oxidoreductase</keyword>
<dbReference type="EMBL" id="FAXC01000179">
    <property type="protein sequence ID" value="CUV09093.1"/>
    <property type="molecule type" value="Genomic_DNA"/>
</dbReference>
<dbReference type="PRINTS" id="PR00080">
    <property type="entry name" value="SDRFAMILY"/>
</dbReference>
<comment type="pathway">
    <text evidence="1">Lipid metabolism; fatty acid biosynthesis.</text>
</comment>
<keyword evidence="5" id="KW-0521">NADP</keyword>
<dbReference type="CDD" id="cd05333">
    <property type="entry name" value="BKR_SDR_c"/>
    <property type="match status" value="1"/>
</dbReference>
<reference evidence="10" key="1">
    <citation type="submission" date="2015-10" db="EMBL/GenBank/DDBJ databases">
        <authorList>
            <person name="Gilbert D.G."/>
        </authorList>
    </citation>
    <scope>NUCLEOTIDE SEQUENCE</scope>
</reference>
<dbReference type="FunFam" id="3.40.50.720:FF:000037">
    <property type="entry name" value="3-oxoacyl-[acyl-carrier-protein] reductase FabG"/>
    <property type="match status" value="1"/>
</dbReference>
<dbReference type="AlphaFoldDB" id="A0A160VF14"/>
<dbReference type="InterPro" id="IPR020904">
    <property type="entry name" value="Sc_DH/Rdtase_CS"/>
</dbReference>
<evidence type="ECO:0000256" key="5">
    <source>
        <dbReference type="ARBA" id="ARBA00022857"/>
    </source>
</evidence>
<protein>
    <submittedName>
        <fullName evidence="10">3-oxoacyl-[acyl-carrier protein] reductase</fullName>
        <ecNumber evidence="10">1.1.1.100</ecNumber>
    </submittedName>
</protein>
<feature type="domain" description="Ketoreductase" evidence="9">
    <location>
        <begin position="7"/>
        <end position="186"/>
    </location>
</feature>
<evidence type="ECO:0000313" key="10">
    <source>
        <dbReference type="EMBL" id="CUV09093.1"/>
    </source>
</evidence>
<name>A0A160VF14_9ZZZZ</name>
<evidence type="ECO:0000256" key="1">
    <source>
        <dbReference type="ARBA" id="ARBA00005194"/>
    </source>
</evidence>
<dbReference type="Gene3D" id="3.40.50.720">
    <property type="entry name" value="NAD(P)-binding Rossmann-like Domain"/>
    <property type="match status" value="1"/>
</dbReference>
<dbReference type="GO" id="GO:0004316">
    <property type="term" value="F:3-oxoacyl-[acyl-carrier-protein] reductase (NADPH) activity"/>
    <property type="evidence" value="ECO:0007669"/>
    <property type="project" value="UniProtKB-EC"/>
</dbReference>
<keyword evidence="8" id="KW-0275">Fatty acid biosynthesis</keyword>
<gene>
    <name evidence="10" type="ORF">MGWOODY_Mmi1783</name>
</gene>
<dbReference type="EC" id="1.1.1.100" evidence="10"/>
<organism evidence="10">
    <name type="scientific">hydrothermal vent metagenome</name>
    <dbReference type="NCBI Taxonomy" id="652676"/>
    <lineage>
        <taxon>unclassified sequences</taxon>
        <taxon>metagenomes</taxon>
        <taxon>ecological metagenomes</taxon>
    </lineage>
</organism>
<dbReference type="InterPro" id="IPR050259">
    <property type="entry name" value="SDR"/>
</dbReference>
<evidence type="ECO:0000256" key="2">
    <source>
        <dbReference type="ARBA" id="ARBA00006484"/>
    </source>
</evidence>
<dbReference type="Pfam" id="PF13561">
    <property type="entry name" value="adh_short_C2"/>
    <property type="match status" value="1"/>
</dbReference>
<dbReference type="InterPro" id="IPR002347">
    <property type="entry name" value="SDR_fam"/>
</dbReference>
<comment type="similarity">
    <text evidence="2">Belongs to the short-chain dehydrogenases/reductases (SDR) family.</text>
</comment>
<evidence type="ECO:0000259" key="9">
    <source>
        <dbReference type="SMART" id="SM00822"/>
    </source>
</evidence>
<evidence type="ECO:0000256" key="3">
    <source>
        <dbReference type="ARBA" id="ARBA00022516"/>
    </source>
</evidence>
<dbReference type="InterPro" id="IPR011284">
    <property type="entry name" value="3oxo_ACP_reduc"/>
</dbReference>
<keyword evidence="4" id="KW-0276">Fatty acid metabolism</keyword>
<evidence type="ECO:0000256" key="8">
    <source>
        <dbReference type="ARBA" id="ARBA00023160"/>
    </source>
</evidence>
<dbReference type="NCBIfam" id="NF009466">
    <property type="entry name" value="PRK12826.1-2"/>
    <property type="match status" value="1"/>
</dbReference>
<evidence type="ECO:0000256" key="7">
    <source>
        <dbReference type="ARBA" id="ARBA00023098"/>
    </source>
</evidence>
<dbReference type="GO" id="GO:0006633">
    <property type="term" value="P:fatty acid biosynthetic process"/>
    <property type="evidence" value="ECO:0007669"/>
    <property type="project" value="UniProtKB-KW"/>
</dbReference>
<dbReference type="NCBIfam" id="TIGR01830">
    <property type="entry name" value="3oxo_ACP_reduc"/>
    <property type="match status" value="1"/>
</dbReference>
<keyword evidence="7" id="KW-0443">Lipid metabolism</keyword>
<dbReference type="PROSITE" id="PS00061">
    <property type="entry name" value="ADH_SHORT"/>
    <property type="match status" value="1"/>
</dbReference>
<proteinExistence type="inferred from homology"/>
<dbReference type="InterPro" id="IPR057326">
    <property type="entry name" value="KR_dom"/>
</dbReference>
<dbReference type="PANTHER" id="PTHR42879:SF2">
    <property type="entry name" value="3-OXOACYL-[ACYL-CARRIER-PROTEIN] REDUCTASE FABG"/>
    <property type="match status" value="1"/>
</dbReference>
<evidence type="ECO:0000256" key="4">
    <source>
        <dbReference type="ARBA" id="ARBA00022832"/>
    </source>
</evidence>
<keyword evidence="3" id="KW-0444">Lipid biosynthesis</keyword>
<dbReference type="SUPFAM" id="SSF51735">
    <property type="entry name" value="NAD(P)-binding Rossmann-fold domains"/>
    <property type="match status" value="1"/>
</dbReference>
<dbReference type="GO" id="GO:0051287">
    <property type="term" value="F:NAD binding"/>
    <property type="evidence" value="ECO:0007669"/>
    <property type="project" value="InterPro"/>
</dbReference>
<evidence type="ECO:0000256" key="6">
    <source>
        <dbReference type="ARBA" id="ARBA00023002"/>
    </source>
</evidence>
<dbReference type="NCBIfam" id="NF005559">
    <property type="entry name" value="PRK07231.1"/>
    <property type="match status" value="1"/>
</dbReference>